<keyword evidence="10" id="KW-0408">Iron</keyword>
<reference evidence="15 16" key="1">
    <citation type="journal article" date="2022" name="Gigascience">
        <title>A chromosome-level genome assembly and annotation of the desert horned lizard, Phrynosoma platyrhinos, provides insight into chromosomal rearrangements among reptiles.</title>
        <authorList>
            <person name="Koochekian N."/>
            <person name="Ascanio A."/>
            <person name="Farleigh K."/>
            <person name="Card D.C."/>
            <person name="Schield D.R."/>
            <person name="Castoe T.A."/>
            <person name="Jezkova T."/>
        </authorList>
    </citation>
    <scope>NUCLEOTIDE SEQUENCE [LARGE SCALE GENOMIC DNA]</scope>
    <source>
        <strain evidence="15">NK-2021</strain>
    </source>
</reference>
<keyword evidence="5" id="KW-0479">Metal-binding</keyword>
<evidence type="ECO:0000256" key="13">
    <source>
        <dbReference type="ARBA" id="ARBA00023136"/>
    </source>
</evidence>
<comment type="caution">
    <text evidence="15">The sequence shown here is derived from an EMBL/GenBank/DDBJ whole genome shotgun (WGS) entry which is preliminary data.</text>
</comment>
<dbReference type="Gene3D" id="1.10.630.10">
    <property type="entry name" value="Cytochrome P450"/>
    <property type="match status" value="1"/>
</dbReference>
<keyword evidence="9" id="KW-0560">Oxidoreductase</keyword>
<evidence type="ECO:0000256" key="10">
    <source>
        <dbReference type="ARBA" id="ARBA00023004"/>
    </source>
</evidence>
<dbReference type="PANTHER" id="PTHR24302">
    <property type="entry name" value="CYTOCHROME P450 FAMILY 3"/>
    <property type="match status" value="1"/>
</dbReference>
<dbReference type="InterPro" id="IPR036396">
    <property type="entry name" value="Cyt_P450_sf"/>
</dbReference>
<keyword evidence="7" id="KW-0276">Fatty acid metabolism</keyword>
<organism evidence="15 16">
    <name type="scientific">Phrynosoma platyrhinos</name>
    <name type="common">Desert horned lizard</name>
    <dbReference type="NCBI Taxonomy" id="52577"/>
    <lineage>
        <taxon>Eukaryota</taxon>
        <taxon>Metazoa</taxon>
        <taxon>Chordata</taxon>
        <taxon>Craniata</taxon>
        <taxon>Vertebrata</taxon>
        <taxon>Euteleostomi</taxon>
        <taxon>Lepidosauria</taxon>
        <taxon>Squamata</taxon>
        <taxon>Bifurcata</taxon>
        <taxon>Unidentata</taxon>
        <taxon>Episquamata</taxon>
        <taxon>Toxicofera</taxon>
        <taxon>Iguania</taxon>
        <taxon>Phrynosomatidae</taxon>
        <taxon>Phrynosomatinae</taxon>
        <taxon>Phrynosoma</taxon>
    </lineage>
</organism>
<evidence type="ECO:0000256" key="8">
    <source>
        <dbReference type="ARBA" id="ARBA00022989"/>
    </source>
</evidence>
<dbReference type="Pfam" id="PF00067">
    <property type="entry name" value="p450"/>
    <property type="match status" value="1"/>
</dbReference>
<comment type="similarity">
    <text evidence="2">Belongs to the cytochrome P450 family.</text>
</comment>
<evidence type="ECO:0000256" key="14">
    <source>
        <dbReference type="ARBA" id="ARBA00023239"/>
    </source>
</evidence>
<evidence type="ECO:0000256" key="7">
    <source>
        <dbReference type="ARBA" id="ARBA00022832"/>
    </source>
</evidence>
<evidence type="ECO:0000256" key="6">
    <source>
        <dbReference type="ARBA" id="ARBA00022824"/>
    </source>
</evidence>
<sequence>MVDAQSSGNDVTMEHFDMVNQAEVCIKKSETAASKALPKKQQKRLSDDEIAGQASLFLIAGYETTNSTLSFATYLLATNPNCQEKLLQEVDEFFSKHLVE</sequence>
<dbReference type="PANTHER" id="PTHR24302:SF47">
    <property type="entry name" value="CYTOCHROME P450"/>
    <property type="match status" value="1"/>
</dbReference>
<gene>
    <name evidence="15" type="ORF">JD844_028543</name>
</gene>
<accession>A0ABQ7SI25</accession>
<keyword evidence="6" id="KW-0256">Endoplasmic reticulum</keyword>
<evidence type="ECO:0000256" key="4">
    <source>
        <dbReference type="ARBA" id="ARBA00022692"/>
    </source>
</evidence>
<keyword evidence="12" id="KW-0443">Lipid metabolism</keyword>
<dbReference type="InterPro" id="IPR050705">
    <property type="entry name" value="Cytochrome_P450_3A"/>
</dbReference>
<evidence type="ECO:0000256" key="11">
    <source>
        <dbReference type="ARBA" id="ARBA00023033"/>
    </source>
</evidence>
<keyword evidence="11" id="KW-0503">Monooxygenase</keyword>
<protein>
    <submittedName>
        <fullName evidence="15">Uncharacterized protein</fullName>
    </submittedName>
</protein>
<evidence type="ECO:0000313" key="16">
    <source>
        <dbReference type="Proteomes" id="UP000826234"/>
    </source>
</evidence>
<name>A0ABQ7SI25_PHRPL</name>
<evidence type="ECO:0000256" key="3">
    <source>
        <dbReference type="ARBA" id="ARBA00022617"/>
    </source>
</evidence>
<dbReference type="Proteomes" id="UP000826234">
    <property type="component" value="Unassembled WGS sequence"/>
</dbReference>
<dbReference type="SUPFAM" id="SSF48264">
    <property type="entry name" value="Cytochrome P450"/>
    <property type="match status" value="1"/>
</dbReference>
<keyword evidence="13" id="KW-0472">Membrane</keyword>
<proteinExistence type="inferred from homology"/>
<evidence type="ECO:0000256" key="2">
    <source>
        <dbReference type="ARBA" id="ARBA00010617"/>
    </source>
</evidence>
<comment type="subcellular location">
    <subcellularLocation>
        <location evidence="1">Endoplasmic reticulum membrane</location>
    </subcellularLocation>
</comment>
<evidence type="ECO:0000256" key="12">
    <source>
        <dbReference type="ARBA" id="ARBA00023098"/>
    </source>
</evidence>
<evidence type="ECO:0000313" key="15">
    <source>
        <dbReference type="EMBL" id="KAH0616998.1"/>
    </source>
</evidence>
<evidence type="ECO:0000256" key="1">
    <source>
        <dbReference type="ARBA" id="ARBA00004586"/>
    </source>
</evidence>
<keyword evidence="16" id="KW-1185">Reference proteome</keyword>
<keyword evidence="8" id="KW-1133">Transmembrane helix</keyword>
<dbReference type="InterPro" id="IPR001128">
    <property type="entry name" value="Cyt_P450"/>
</dbReference>
<keyword evidence="3" id="KW-0349">Heme</keyword>
<keyword evidence="14" id="KW-0456">Lyase</keyword>
<dbReference type="EMBL" id="JAIPUX010005290">
    <property type="protein sequence ID" value="KAH0616998.1"/>
    <property type="molecule type" value="Genomic_DNA"/>
</dbReference>
<keyword evidence="4" id="KW-0812">Transmembrane</keyword>
<evidence type="ECO:0000256" key="5">
    <source>
        <dbReference type="ARBA" id="ARBA00022723"/>
    </source>
</evidence>
<evidence type="ECO:0000256" key="9">
    <source>
        <dbReference type="ARBA" id="ARBA00023002"/>
    </source>
</evidence>